<gene>
    <name evidence="2" type="ORF">EZS26_002458</name>
</gene>
<dbReference type="Proteomes" id="UP000324575">
    <property type="component" value="Unassembled WGS sequence"/>
</dbReference>
<evidence type="ECO:0000259" key="1">
    <source>
        <dbReference type="Pfam" id="PF09820"/>
    </source>
</evidence>
<evidence type="ECO:0000313" key="2">
    <source>
        <dbReference type="EMBL" id="KAA6301369.1"/>
    </source>
</evidence>
<organism evidence="2 3">
    <name type="scientific">Candidatus Ordinivivax streblomastigis</name>
    <dbReference type="NCBI Taxonomy" id="2540710"/>
    <lineage>
        <taxon>Bacteria</taxon>
        <taxon>Pseudomonadati</taxon>
        <taxon>Bacteroidota</taxon>
        <taxon>Bacteroidia</taxon>
        <taxon>Bacteroidales</taxon>
        <taxon>Candidatus Ordinivivax</taxon>
    </lineage>
</organism>
<dbReference type="AlphaFoldDB" id="A0A5M8NYY9"/>
<dbReference type="SUPFAM" id="SSF52540">
    <property type="entry name" value="P-loop containing nucleoside triphosphate hydrolases"/>
    <property type="match status" value="1"/>
</dbReference>
<dbReference type="PANTHER" id="PTHR34825:SF1">
    <property type="entry name" value="AAA-ATPASE-LIKE DOMAIN-CONTAINING PROTEIN"/>
    <property type="match status" value="1"/>
</dbReference>
<name>A0A5M8NYY9_9BACT</name>
<reference evidence="2 3" key="1">
    <citation type="submission" date="2019-03" db="EMBL/GenBank/DDBJ databases">
        <title>Single cell metagenomics reveals metabolic interactions within the superorganism composed of flagellate Streblomastix strix and complex community of Bacteroidetes bacteria on its surface.</title>
        <authorList>
            <person name="Treitli S.C."/>
            <person name="Kolisko M."/>
            <person name="Husnik F."/>
            <person name="Keeling P."/>
            <person name="Hampl V."/>
        </authorList>
    </citation>
    <scope>NUCLEOTIDE SEQUENCE [LARGE SCALE GENOMIC DNA]</scope>
    <source>
        <strain evidence="2">St1</strain>
    </source>
</reference>
<dbReference type="InterPro" id="IPR027417">
    <property type="entry name" value="P-loop_NTPase"/>
</dbReference>
<dbReference type="Pfam" id="PF08011">
    <property type="entry name" value="PDDEXK_9"/>
    <property type="match status" value="1"/>
</dbReference>
<protein>
    <recommendedName>
        <fullName evidence="1">AAA-ATPase-like domain-containing protein</fullName>
    </recommendedName>
</protein>
<proteinExistence type="predicted"/>
<comment type="caution">
    <text evidence="2">The sequence shown here is derived from an EMBL/GenBank/DDBJ whole genome shotgun (WGS) entry which is preliminary data.</text>
</comment>
<evidence type="ECO:0000313" key="3">
    <source>
        <dbReference type="Proteomes" id="UP000324575"/>
    </source>
</evidence>
<dbReference type="Pfam" id="PF09820">
    <property type="entry name" value="AAA-ATPase_like"/>
    <property type="match status" value="1"/>
</dbReference>
<feature type="domain" description="AAA-ATPase-like" evidence="1">
    <location>
        <begin position="7"/>
        <end position="203"/>
    </location>
</feature>
<accession>A0A5M8NYY9</accession>
<sequence length="521" mass="60197">MIIRKFPIGIQDFENLRQNNFLYVDKTAYIYRLASEGNPYFLGRPRRFGKSLLISTIKAYFLGKRELFEGLAIAQLEKEWVEYPVFHFDMNVENYIDSASLELALDSNLRPLEEIWGRDDAEISPASRFLGLLRRASEKTGKRVVVLIDEYDKPLLGTMDNLQPHEDIRNLLKAFYGILKTADPYLHFVLLTGVTKFSKVSIFSDLNHLRDISMDRAYAGICGITAAELAGNFEPELNELAKINEMTYKDTLAKMKRQYDGYHFAKESEGIFNPFSVLNVFANKEFRNYWFQTGTPTFLVKMLKQHNFDVRDFSDNITISANSITDYRMDGGNIVPLLYQTGYLTIKGYNRQFDAYILGFPNEEVEYGFLNELLPAYVPCSEVIQDFFVMKFIEDLQAGNVDAFMTRIRAFFADIPYELNDKTERHYQTLFYLVFKLMGQFVQVELRSARGRADAVVIVQDTVYVFEFKLSENATAEDALRQIDEKGYLIPFIAGERKVVKIGAEFNTAERTLSRWVYNGV</sequence>
<dbReference type="EMBL" id="SNRX01000020">
    <property type="protein sequence ID" value="KAA6301369.1"/>
    <property type="molecule type" value="Genomic_DNA"/>
</dbReference>
<dbReference type="InterPro" id="IPR018631">
    <property type="entry name" value="AAA-ATPase-like_dom"/>
</dbReference>
<dbReference type="PANTHER" id="PTHR34825">
    <property type="entry name" value="CONSERVED PROTEIN, WITH A WEAK D-GALACTARATE DEHYDRATASE/ALTRONATE HYDROLASE DOMAIN"/>
    <property type="match status" value="1"/>
</dbReference>
<dbReference type="InterPro" id="IPR012547">
    <property type="entry name" value="PDDEXK_9"/>
</dbReference>